<comment type="caution">
    <text evidence="2">The sequence shown here is derived from an EMBL/GenBank/DDBJ whole genome shotgun (WGS) entry which is preliminary data.</text>
</comment>
<gene>
    <name evidence="2" type="ORF">C1T31_08485</name>
</gene>
<dbReference type="Proteomes" id="UP000236641">
    <property type="component" value="Unassembled WGS sequence"/>
</dbReference>
<dbReference type="Pfam" id="PF13480">
    <property type="entry name" value="Acetyltransf_6"/>
    <property type="match status" value="1"/>
</dbReference>
<evidence type="ECO:0000313" key="3">
    <source>
        <dbReference type="Proteomes" id="UP000236641"/>
    </source>
</evidence>
<dbReference type="AlphaFoldDB" id="A0A2K1DYC7"/>
<dbReference type="SUPFAM" id="SSF55729">
    <property type="entry name" value="Acyl-CoA N-acyltransferases (Nat)"/>
    <property type="match status" value="1"/>
</dbReference>
<dbReference type="OrthoDB" id="1422531at2"/>
<proteinExistence type="predicted"/>
<dbReference type="RefSeq" id="WP_103052061.1">
    <property type="nucleotide sequence ID" value="NZ_POWF01000004.1"/>
</dbReference>
<dbReference type="InterPro" id="IPR038740">
    <property type="entry name" value="BioF2-like_GNAT_dom"/>
</dbReference>
<dbReference type="InterPro" id="IPR016181">
    <property type="entry name" value="Acyl_CoA_acyltransferase"/>
</dbReference>
<reference evidence="2 3" key="1">
    <citation type="submission" date="2018-01" db="EMBL/GenBank/DDBJ databases">
        <title>The draft genome of Hanstruepera neustonica JCM19743.</title>
        <authorList>
            <person name="He R.-H."/>
            <person name="Du Z.-J."/>
        </authorList>
    </citation>
    <scope>NUCLEOTIDE SEQUENCE [LARGE SCALE GENOMIC DNA]</scope>
    <source>
        <strain evidence="2 3">JCM19743</strain>
    </source>
</reference>
<accession>A0A2K1DYC7</accession>
<dbReference type="EMBL" id="POWF01000004">
    <property type="protein sequence ID" value="PNQ73022.1"/>
    <property type="molecule type" value="Genomic_DNA"/>
</dbReference>
<dbReference type="Gene3D" id="3.40.630.30">
    <property type="match status" value="1"/>
</dbReference>
<name>A0A2K1DYC7_9FLAO</name>
<evidence type="ECO:0000259" key="1">
    <source>
        <dbReference type="Pfam" id="PF13480"/>
    </source>
</evidence>
<feature type="domain" description="BioF2-like acetyltransferase" evidence="1">
    <location>
        <begin position="122"/>
        <end position="269"/>
    </location>
</feature>
<organism evidence="2 3">
    <name type="scientific">Hanstruepera neustonica</name>
    <dbReference type="NCBI Taxonomy" id="1445657"/>
    <lineage>
        <taxon>Bacteria</taxon>
        <taxon>Pseudomonadati</taxon>
        <taxon>Bacteroidota</taxon>
        <taxon>Flavobacteriia</taxon>
        <taxon>Flavobacteriales</taxon>
        <taxon>Flavobacteriaceae</taxon>
        <taxon>Hanstruepera</taxon>
    </lineage>
</organism>
<sequence>MIDNPFTSSTYQKIWINHFMINKSIRSVGLIDSLNFYKTSWMPLYVNCGRNMTNGITYRFFNNGSLIKNSAVLIFDVPSFHLVELQNQSYRLKKIAQYSGHLLNLKNYDSINAFLKNHFNAKSRGKFRGYFNKLEKDHEVEYEVLGADVLYDTYMEIMQEFKVLLETRFDDLGVENDILTKWAFYMDLVYPMLQEKKAILNVIRVDGKVGAISLAFLSKDSVIGAIKAFDITFGKYSLGVLELIKLLEWSIDNGYDIFDFSKGDQDYKKRFATDSYIFDCHIIYDSKNFKSLMIANGVSTFYKFKQYLRKKNFNKRYWKLKHRLRFR</sequence>
<evidence type="ECO:0000313" key="2">
    <source>
        <dbReference type="EMBL" id="PNQ73022.1"/>
    </source>
</evidence>
<protein>
    <recommendedName>
        <fullName evidence="1">BioF2-like acetyltransferase domain-containing protein</fullName>
    </recommendedName>
</protein>
<keyword evidence="3" id="KW-1185">Reference proteome</keyword>